<keyword evidence="3" id="KW-1185">Reference proteome</keyword>
<evidence type="ECO:0000313" key="2">
    <source>
        <dbReference type="EMBL" id="RRS01233.1"/>
    </source>
</evidence>
<dbReference type="EMBL" id="RSEB01000001">
    <property type="protein sequence ID" value="RRS01233.1"/>
    <property type="molecule type" value="Genomic_DNA"/>
</dbReference>
<feature type="region of interest" description="Disordered" evidence="1">
    <location>
        <begin position="1"/>
        <end position="21"/>
    </location>
</feature>
<comment type="caution">
    <text evidence="2">The sequence shown here is derived from an EMBL/GenBank/DDBJ whole genome shotgun (WGS) entry which is preliminary data.</text>
</comment>
<feature type="region of interest" description="Disordered" evidence="1">
    <location>
        <begin position="126"/>
        <end position="149"/>
    </location>
</feature>
<reference evidence="2 3" key="1">
    <citation type="submission" date="2018-12" db="EMBL/GenBank/DDBJ databases">
        <title>Glycomyces sp. YIM 121974 draft genome.</title>
        <authorList>
            <person name="Li Q."/>
        </authorList>
    </citation>
    <scope>NUCLEOTIDE SEQUENCE [LARGE SCALE GENOMIC DNA]</scope>
    <source>
        <strain evidence="2 3">YIM 121974</strain>
    </source>
</reference>
<accession>A0A426V2U5</accession>
<evidence type="ECO:0000256" key="1">
    <source>
        <dbReference type="SAM" id="MobiDB-lite"/>
    </source>
</evidence>
<sequence>MSTFNDDGPDASPEEVRADEEQLDRESELFYGNVNEFVEDRFVYFVNLPAAGSGRVWCPEWYRHAQALSRLDSLWRAWEHLRFDPALGMSAWWTQHLDPHWRALTDPVTGPFVNCVGGHGGAEPLPVASPPDGLFTDQRGTASDPLALS</sequence>
<dbReference type="InterPro" id="IPR032584">
    <property type="entry name" value="DUF4913"/>
</dbReference>
<dbReference type="Pfam" id="PF16259">
    <property type="entry name" value="DUF4913"/>
    <property type="match status" value="1"/>
</dbReference>
<name>A0A426V2U5_9ACTN</name>
<evidence type="ECO:0000313" key="3">
    <source>
        <dbReference type="Proteomes" id="UP000277256"/>
    </source>
</evidence>
<dbReference type="AlphaFoldDB" id="A0A426V2U5"/>
<organism evidence="2 3">
    <name type="scientific">Glycomyces terrestris</name>
    <dbReference type="NCBI Taxonomy" id="2493553"/>
    <lineage>
        <taxon>Bacteria</taxon>
        <taxon>Bacillati</taxon>
        <taxon>Actinomycetota</taxon>
        <taxon>Actinomycetes</taxon>
        <taxon>Glycomycetales</taxon>
        <taxon>Glycomycetaceae</taxon>
        <taxon>Glycomyces</taxon>
    </lineage>
</organism>
<dbReference type="Proteomes" id="UP000277256">
    <property type="component" value="Unassembled WGS sequence"/>
</dbReference>
<proteinExistence type="predicted"/>
<protein>
    <submittedName>
        <fullName evidence="2">DUF4913 domain-containing protein</fullName>
    </submittedName>
</protein>
<gene>
    <name evidence="2" type="ORF">EIW28_00145</name>
</gene>
<dbReference type="OrthoDB" id="4570343at2"/>
<dbReference type="RefSeq" id="WP_125245712.1">
    <property type="nucleotide sequence ID" value="NZ_RSEB01000001.1"/>
</dbReference>